<comment type="caution">
    <text evidence="2">The sequence shown here is derived from an EMBL/GenBank/DDBJ whole genome shotgun (WGS) entry which is preliminary data.</text>
</comment>
<dbReference type="SUPFAM" id="SSF46626">
    <property type="entry name" value="Cytochrome c"/>
    <property type="match status" value="1"/>
</dbReference>
<dbReference type="GO" id="GO:0009055">
    <property type="term" value="F:electron transfer activity"/>
    <property type="evidence" value="ECO:0007669"/>
    <property type="project" value="InterPro"/>
</dbReference>
<sequence>MRLVLLTALLCASPAVAADDHAAALFYGTGDVGATVRLAGGEAELSARLFPCANCHGADGQGSVEGALVVPPIAGRGLSVDDLVRAAEHGMGPDGEALDPAMPRYAFADGGIAELVRFLDALPHRERAGVSGSTVRIAVVGDHAETFLRGLSASVDGERAWGRSIVVDTGAGDDAFLGAGLDGGEQPGLPILSLSDEARLSPEAAGHATGQALIAALRATGRNLTRSRAIAAFREMGGRTVN</sequence>
<dbReference type="AlphaFoldDB" id="A0A316G4D2"/>
<dbReference type="GO" id="GO:0020037">
    <property type="term" value="F:heme binding"/>
    <property type="evidence" value="ECO:0007669"/>
    <property type="project" value="InterPro"/>
</dbReference>
<proteinExistence type="predicted"/>
<evidence type="ECO:0000313" key="3">
    <source>
        <dbReference type="Proteomes" id="UP000245390"/>
    </source>
</evidence>
<dbReference type="RefSeq" id="WP_164721704.1">
    <property type="nucleotide sequence ID" value="NZ_CP034588.1"/>
</dbReference>
<accession>A0A316G4D2</accession>
<evidence type="ECO:0000256" key="1">
    <source>
        <dbReference type="SAM" id="SignalP"/>
    </source>
</evidence>
<keyword evidence="1" id="KW-0732">Signal</keyword>
<feature type="signal peptide" evidence="1">
    <location>
        <begin position="1"/>
        <end position="17"/>
    </location>
</feature>
<feature type="chain" id="PRO_5016251418" description="Cytochrome c domain-containing protein" evidence="1">
    <location>
        <begin position="18"/>
        <end position="242"/>
    </location>
</feature>
<keyword evidence="3" id="KW-1185">Reference proteome</keyword>
<reference evidence="2 3" key="1">
    <citation type="submission" date="2018-05" db="EMBL/GenBank/DDBJ databases">
        <title>Genomic Encyclopedia of Type Strains, Phase IV (KMG-IV): sequencing the most valuable type-strain genomes for metagenomic binning, comparative biology and taxonomic classification.</title>
        <authorList>
            <person name="Goeker M."/>
        </authorList>
    </citation>
    <scope>NUCLEOTIDE SEQUENCE [LARGE SCALE GENOMIC DNA]</scope>
    <source>
        <strain evidence="2 3">DSM 103371</strain>
    </source>
</reference>
<dbReference type="Gene3D" id="1.10.760.10">
    <property type="entry name" value="Cytochrome c-like domain"/>
    <property type="match status" value="1"/>
</dbReference>
<dbReference type="InterPro" id="IPR036909">
    <property type="entry name" value="Cyt_c-like_dom_sf"/>
</dbReference>
<name>A0A316G4D2_9RHOB</name>
<dbReference type="Proteomes" id="UP000245390">
    <property type="component" value="Unassembled WGS sequence"/>
</dbReference>
<organism evidence="2 3">
    <name type="scientific">Silicimonas algicola</name>
    <dbReference type="NCBI Taxonomy" id="1826607"/>
    <lineage>
        <taxon>Bacteria</taxon>
        <taxon>Pseudomonadati</taxon>
        <taxon>Pseudomonadota</taxon>
        <taxon>Alphaproteobacteria</taxon>
        <taxon>Rhodobacterales</taxon>
        <taxon>Paracoccaceae</taxon>
    </lineage>
</organism>
<gene>
    <name evidence="2" type="ORF">C8D95_11175</name>
</gene>
<evidence type="ECO:0000313" key="2">
    <source>
        <dbReference type="EMBL" id="PWK54640.1"/>
    </source>
</evidence>
<protein>
    <recommendedName>
        <fullName evidence="4">Cytochrome c domain-containing protein</fullName>
    </recommendedName>
</protein>
<dbReference type="EMBL" id="QGGV01000011">
    <property type="protein sequence ID" value="PWK54640.1"/>
    <property type="molecule type" value="Genomic_DNA"/>
</dbReference>
<evidence type="ECO:0008006" key="4">
    <source>
        <dbReference type="Google" id="ProtNLM"/>
    </source>
</evidence>